<evidence type="ECO:0000256" key="2">
    <source>
        <dbReference type="ARBA" id="ARBA00007441"/>
    </source>
</evidence>
<organism evidence="6 7">
    <name type="scientific">Rhododendron griersonianum</name>
    <dbReference type="NCBI Taxonomy" id="479676"/>
    <lineage>
        <taxon>Eukaryota</taxon>
        <taxon>Viridiplantae</taxon>
        <taxon>Streptophyta</taxon>
        <taxon>Embryophyta</taxon>
        <taxon>Tracheophyta</taxon>
        <taxon>Spermatophyta</taxon>
        <taxon>Magnoliopsida</taxon>
        <taxon>eudicotyledons</taxon>
        <taxon>Gunneridae</taxon>
        <taxon>Pentapetalae</taxon>
        <taxon>asterids</taxon>
        <taxon>Ericales</taxon>
        <taxon>Ericaceae</taxon>
        <taxon>Ericoideae</taxon>
        <taxon>Rhodoreae</taxon>
        <taxon>Rhododendron</taxon>
    </lineage>
</organism>
<evidence type="ECO:0000313" key="7">
    <source>
        <dbReference type="Proteomes" id="UP000823749"/>
    </source>
</evidence>
<comment type="cofactor">
    <cofactor evidence="1 4">
        <name>pyridoxal 5'-phosphate</name>
        <dbReference type="ChEBI" id="CHEBI:597326"/>
    </cofactor>
</comment>
<dbReference type="InterPro" id="IPR015424">
    <property type="entry name" value="PyrdxlP-dep_Trfase"/>
</dbReference>
<keyword evidence="7" id="KW-1185">Reference proteome</keyword>
<reference evidence="6" key="1">
    <citation type="submission" date="2020-08" db="EMBL/GenBank/DDBJ databases">
        <title>Plant Genome Project.</title>
        <authorList>
            <person name="Zhang R.-G."/>
        </authorList>
    </citation>
    <scope>NUCLEOTIDE SEQUENCE</scope>
    <source>
        <strain evidence="6">WSP0</strain>
        <tissue evidence="6">Leaf</tissue>
    </source>
</reference>
<name>A0AAV6KI39_9ERIC</name>
<dbReference type="Gene3D" id="3.40.640.10">
    <property type="entry name" value="Type I PLP-dependent aspartate aminotransferase-like (Major domain)"/>
    <property type="match status" value="1"/>
</dbReference>
<dbReference type="SUPFAM" id="SSF53383">
    <property type="entry name" value="PLP-dependent transferases"/>
    <property type="match status" value="1"/>
</dbReference>
<dbReference type="CDD" id="cd00609">
    <property type="entry name" value="AAT_like"/>
    <property type="match status" value="1"/>
</dbReference>
<dbReference type="PANTHER" id="PTHR45744:SF11">
    <property type="entry name" value="TYROSINE AMINOTRANSFERASE"/>
    <property type="match status" value="1"/>
</dbReference>
<dbReference type="InterPro" id="IPR005958">
    <property type="entry name" value="TyrNic_aminoTrfase"/>
</dbReference>
<dbReference type="GO" id="GO:0006572">
    <property type="term" value="P:L-tyrosine catabolic process"/>
    <property type="evidence" value="ECO:0007669"/>
    <property type="project" value="TreeGrafter"/>
</dbReference>
<evidence type="ECO:0000256" key="1">
    <source>
        <dbReference type="ARBA" id="ARBA00001933"/>
    </source>
</evidence>
<dbReference type="Proteomes" id="UP000823749">
    <property type="component" value="Chromosome 4"/>
</dbReference>
<dbReference type="Gene3D" id="3.90.1150.10">
    <property type="entry name" value="Aspartate Aminotransferase, domain 1"/>
    <property type="match status" value="1"/>
</dbReference>
<dbReference type="AlphaFoldDB" id="A0AAV6KI39"/>
<comment type="caution">
    <text evidence="6">The sequence shown here is derived from an EMBL/GenBank/DDBJ whole genome shotgun (WGS) entry which is preliminary data.</text>
</comment>
<dbReference type="GO" id="GO:0030170">
    <property type="term" value="F:pyridoxal phosphate binding"/>
    <property type="evidence" value="ECO:0007669"/>
    <property type="project" value="InterPro"/>
</dbReference>
<dbReference type="PANTHER" id="PTHR45744">
    <property type="entry name" value="TYROSINE AMINOTRANSFERASE"/>
    <property type="match status" value="1"/>
</dbReference>
<dbReference type="InterPro" id="IPR004839">
    <property type="entry name" value="Aminotransferase_I/II_large"/>
</dbReference>
<dbReference type="NCBIfam" id="TIGR01265">
    <property type="entry name" value="tyr_nico_aTase"/>
    <property type="match status" value="1"/>
</dbReference>
<protein>
    <recommendedName>
        <fullName evidence="5">Aminotransferase class I/classII large domain-containing protein</fullName>
    </recommendedName>
</protein>
<dbReference type="GO" id="GO:0004838">
    <property type="term" value="F:L-tyrosine-2-oxoglutarate transaminase activity"/>
    <property type="evidence" value="ECO:0007669"/>
    <property type="project" value="TreeGrafter"/>
</dbReference>
<evidence type="ECO:0000256" key="3">
    <source>
        <dbReference type="ARBA" id="ARBA00022898"/>
    </source>
</evidence>
<feature type="domain" description="Aminotransferase class I/classII large" evidence="5">
    <location>
        <begin position="44"/>
        <end position="247"/>
    </location>
</feature>
<dbReference type="FunFam" id="3.90.1150.10:FF:000040">
    <property type="entry name" value="Tyrosine aminotransferase"/>
    <property type="match status" value="1"/>
</dbReference>
<proteinExistence type="inferred from homology"/>
<evidence type="ECO:0000313" key="6">
    <source>
        <dbReference type="EMBL" id="KAG5551969.1"/>
    </source>
</evidence>
<comment type="similarity">
    <text evidence="2 4">Belongs to the class-I pyridoxal-phosphate-dependent aminotransferase family.</text>
</comment>
<evidence type="ECO:0000256" key="4">
    <source>
        <dbReference type="PIRNR" id="PIRNR000517"/>
    </source>
</evidence>
<keyword evidence="3 4" id="KW-0663">Pyridoxal phosphate</keyword>
<accession>A0AAV6KI39</accession>
<dbReference type="InterPro" id="IPR015421">
    <property type="entry name" value="PyrdxlP-dep_Trfase_major"/>
</dbReference>
<dbReference type="Pfam" id="PF00155">
    <property type="entry name" value="Aminotran_1_2"/>
    <property type="match status" value="1"/>
</dbReference>
<gene>
    <name evidence="6" type="ORF">RHGRI_010154</name>
</gene>
<dbReference type="PIRSF" id="PIRSF000517">
    <property type="entry name" value="Tyr_transaminase"/>
    <property type="match status" value="1"/>
</dbReference>
<sequence>MATGPSPKWDISHANGEGKTASLITVRSVLEKIMKNLNESDTRPVVPLGHGDPSAFPCFRTTRAAEDAIVDAVRSAKFNCYAPAVGIEPARRSIAEHLSRDLPYKLSPDDVYLTAGANHAIEVLVTALARPGANILLPRPGYPLYESRASFSQLEVRHFDLLPEKGWEVDLDSVEALANDRTVAMVVINPGNPCGNVLTLEHMKKIAETARKLGILLIADEVYGHLAFGSNPFVPVGIVEALKSYLNITADPTTFVQGAVTQILNNTTEDFFLKITNTLRKSANICYDRLKEIPCITCPHKAEGSMSTMVKLNLSLLEDISDDMDFCVKLAKEESVVVLPGFVVGLKNWLRVTFSVEPSLLEDGLGRIKAFSLRHAKKK</sequence>
<dbReference type="InterPro" id="IPR015422">
    <property type="entry name" value="PyrdxlP-dep_Trfase_small"/>
</dbReference>
<dbReference type="EMBL" id="JACTNZ010000004">
    <property type="protein sequence ID" value="KAG5551969.1"/>
    <property type="molecule type" value="Genomic_DNA"/>
</dbReference>
<evidence type="ECO:0000259" key="5">
    <source>
        <dbReference type="Pfam" id="PF00155"/>
    </source>
</evidence>
<dbReference type="PRINTS" id="PR00753">
    <property type="entry name" value="ACCSYNTHASE"/>
</dbReference>